<evidence type="ECO:0000313" key="3">
    <source>
        <dbReference type="EMBL" id="KAG2374684.1"/>
    </source>
</evidence>
<dbReference type="GeneID" id="68102882"/>
<feature type="repeat" description="RCC1" evidence="1">
    <location>
        <begin position="215"/>
        <end position="292"/>
    </location>
</feature>
<dbReference type="InterPro" id="IPR009091">
    <property type="entry name" value="RCC1/BLIP-II"/>
</dbReference>
<dbReference type="PANTHER" id="PTHR45982:SF1">
    <property type="entry name" value="REGULATOR OF CHROMOSOME CONDENSATION"/>
    <property type="match status" value="1"/>
</dbReference>
<dbReference type="EMBL" id="PYSW02000043">
    <property type="protein sequence ID" value="KAG2374684.1"/>
    <property type="molecule type" value="Genomic_DNA"/>
</dbReference>
<dbReference type="Pfam" id="PF13540">
    <property type="entry name" value="RCC1_2"/>
    <property type="match status" value="2"/>
</dbReference>
<feature type="compositionally biased region" description="Basic and acidic residues" evidence="2">
    <location>
        <begin position="1"/>
        <end position="11"/>
    </location>
</feature>
<dbReference type="PROSITE" id="PS50012">
    <property type="entry name" value="RCC1_3"/>
    <property type="match status" value="1"/>
</dbReference>
<dbReference type="InterPro" id="IPR000408">
    <property type="entry name" value="Reg_chr_condens"/>
</dbReference>
<reference evidence="3 4" key="1">
    <citation type="journal article" date="2018" name="BMC Genomics">
        <title>The genome of Naegleria lovaniensis, the basis for a comparative approach to unravel pathogenicity factors of the human pathogenic amoeba N. fowleri.</title>
        <authorList>
            <person name="Liechti N."/>
            <person name="Schurch N."/>
            <person name="Bruggmann R."/>
            <person name="Wittwer M."/>
        </authorList>
    </citation>
    <scope>NUCLEOTIDE SEQUENCE [LARGE SCALE GENOMIC DNA]</scope>
    <source>
        <strain evidence="3 4">ATCC 30569</strain>
    </source>
</reference>
<feature type="compositionally biased region" description="Low complexity" evidence="2">
    <location>
        <begin position="16"/>
        <end position="29"/>
    </location>
</feature>
<dbReference type="AlphaFoldDB" id="A0AA88GHI1"/>
<feature type="compositionally biased region" description="Polar residues" evidence="2">
    <location>
        <begin position="36"/>
        <end position="45"/>
    </location>
</feature>
<dbReference type="SUPFAM" id="SSF50985">
    <property type="entry name" value="RCC1/BLIP-II"/>
    <property type="match status" value="1"/>
</dbReference>
<feature type="region of interest" description="Disordered" evidence="2">
    <location>
        <begin position="1"/>
        <end position="46"/>
    </location>
</feature>
<proteinExistence type="predicted"/>
<dbReference type="Gene3D" id="2.130.10.30">
    <property type="entry name" value="Regulator of chromosome condensation 1/beta-lactamase-inhibitor protein II"/>
    <property type="match status" value="1"/>
</dbReference>
<dbReference type="Proteomes" id="UP000816034">
    <property type="component" value="Unassembled WGS sequence"/>
</dbReference>
<dbReference type="PANTHER" id="PTHR45982">
    <property type="entry name" value="REGULATOR OF CHROMOSOME CONDENSATION"/>
    <property type="match status" value="1"/>
</dbReference>
<evidence type="ECO:0000313" key="4">
    <source>
        <dbReference type="Proteomes" id="UP000816034"/>
    </source>
</evidence>
<gene>
    <name evidence="3" type="ORF">C9374_010428</name>
</gene>
<sequence length="624" mass="70796">MQNFKQEKIDANNHVSSSSPSLSPSLSPSSRHDKLQSVTSSSGSKPSHFEIYSTIVLEYKDHCSIRNQTCFGRSNPPYMGEATNIHLFPSSSSCTQLSHVSNIESQICKSSQRIKAISHGEYHSFYIYENGQAYGIGDNSKYQLSIRPFTLSNVNHLRRVQLPNYYQGHGPNAQNNCCNHQNQHQHQHQHHHSTQPLIQRISSKYDHTLFLTLDGKLYSCGCNNQHGQLGNGTFMSSHVPYPIMLDKRCNNIYTTNTTTTFIGHRDTTNNGVTFQVTLIATGKEHSLWVAESSTQSILYGCGSNRFSQLSKKSCGGFLHSTLTSTTQPIEIMTLTHDTFPSMNSHTMHTNNTIPSSKIKKIDCGHFHNAVLCQNGDLYMFGRNDKCQCFLSNDHVERRMHSVVVSPMASSHPTCTHRSISTNQVISEPRVVLSQIEDVSCGEDFTAALSHSYLYMTKNSSSKFMTIVPLTSLYKLHDQVVCGLGTLSHHRTVLLLKRIEESLVHKELHVKILNEEGQWIQSWKYEGGNRMTMSDHSMMNLEPYRDSVLKKRKVNYEELKDDFNRELVFQPKHDLHCQCGACFTTKVMLSCGKDSMTILIEQYCHYIYRAYCNHQLCDISFQTCT</sequence>
<protein>
    <submittedName>
        <fullName evidence="3">Uncharacterized protein</fullName>
    </submittedName>
</protein>
<evidence type="ECO:0000256" key="2">
    <source>
        <dbReference type="SAM" id="MobiDB-lite"/>
    </source>
</evidence>
<dbReference type="RefSeq" id="XP_044543858.1">
    <property type="nucleotide sequence ID" value="XM_044685971.1"/>
</dbReference>
<keyword evidence="4" id="KW-1185">Reference proteome</keyword>
<name>A0AA88GHI1_NAELO</name>
<dbReference type="InterPro" id="IPR051553">
    <property type="entry name" value="Ran_GTPase-activating"/>
</dbReference>
<comment type="caution">
    <text evidence="3">The sequence shown here is derived from an EMBL/GenBank/DDBJ whole genome shotgun (WGS) entry which is preliminary data.</text>
</comment>
<accession>A0AA88GHI1</accession>
<organism evidence="3 4">
    <name type="scientific">Naegleria lovaniensis</name>
    <name type="common">Amoeba</name>
    <dbReference type="NCBI Taxonomy" id="51637"/>
    <lineage>
        <taxon>Eukaryota</taxon>
        <taxon>Discoba</taxon>
        <taxon>Heterolobosea</taxon>
        <taxon>Tetramitia</taxon>
        <taxon>Eutetramitia</taxon>
        <taxon>Vahlkampfiidae</taxon>
        <taxon>Naegleria</taxon>
    </lineage>
</organism>
<evidence type="ECO:0000256" key="1">
    <source>
        <dbReference type="PROSITE-ProRule" id="PRU00235"/>
    </source>
</evidence>